<keyword evidence="13" id="KW-1185">Reference proteome</keyword>
<keyword evidence="6" id="KW-0243">Dynein</keyword>
<evidence type="ECO:0000256" key="3">
    <source>
        <dbReference type="ARBA" id="ARBA00022614"/>
    </source>
</evidence>
<keyword evidence="4" id="KW-0493">Microtubule</keyword>
<evidence type="ECO:0000313" key="13">
    <source>
        <dbReference type="Proteomes" id="UP000678393"/>
    </source>
</evidence>
<dbReference type="PANTHER" id="PTHR15454">
    <property type="entry name" value="NISCHARIN RELATED"/>
    <property type="match status" value="1"/>
</dbReference>
<dbReference type="AlphaFoldDB" id="A0A8S3YMB4"/>
<keyword evidence="2" id="KW-0963">Cytoplasm</keyword>
<keyword evidence="7" id="KW-0505">Motor protein</keyword>
<evidence type="ECO:0000256" key="10">
    <source>
        <dbReference type="ARBA" id="ARBA00049659"/>
    </source>
</evidence>
<dbReference type="Proteomes" id="UP000678393">
    <property type="component" value="Unassembled WGS sequence"/>
</dbReference>
<comment type="caution">
    <text evidence="12">The sequence shown here is derived from an EMBL/GenBank/DDBJ whole genome shotgun (WGS) entry which is preliminary data.</text>
</comment>
<dbReference type="PROSITE" id="PS51450">
    <property type="entry name" value="LRR"/>
    <property type="match status" value="2"/>
</dbReference>
<evidence type="ECO:0000256" key="7">
    <source>
        <dbReference type="ARBA" id="ARBA00023175"/>
    </source>
</evidence>
<dbReference type="GO" id="GO:0045504">
    <property type="term" value="F:dynein heavy chain binding"/>
    <property type="evidence" value="ECO:0007669"/>
    <property type="project" value="TreeGrafter"/>
</dbReference>
<dbReference type="GO" id="GO:0005930">
    <property type="term" value="C:axoneme"/>
    <property type="evidence" value="ECO:0007669"/>
    <property type="project" value="UniProtKB-SubCell"/>
</dbReference>
<dbReference type="SUPFAM" id="SSF52058">
    <property type="entry name" value="L domain-like"/>
    <property type="match status" value="1"/>
</dbReference>
<evidence type="ECO:0000313" key="12">
    <source>
        <dbReference type="EMBL" id="CAG5118024.1"/>
    </source>
</evidence>
<dbReference type="SMART" id="SM00365">
    <property type="entry name" value="LRR_SD22"/>
    <property type="match status" value="4"/>
</dbReference>
<dbReference type="OrthoDB" id="266138at2759"/>
<accession>A0A8S3YMB4</accession>
<evidence type="ECO:0000256" key="2">
    <source>
        <dbReference type="ARBA" id="ARBA00022490"/>
    </source>
</evidence>
<organism evidence="12 13">
    <name type="scientific">Candidula unifasciata</name>
    <dbReference type="NCBI Taxonomy" id="100452"/>
    <lineage>
        <taxon>Eukaryota</taxon>
        <taxon>Metazoa</taxon>
        <taxon>Spiralia</taxon>
        <taxon>Lophotrochozoa</taxon>
        <taxon>Mollusca</taxon>
        <taxon>Gastropoda</taxon>
        <taxon>Heterobranchia</taxon>
        <taxon>Euthyneura</taxon>
        <taxon>Panpulmonata</taxon>
        <taxon>Eupulmonata</taxon>
        <taxon>Stylommatophora</taxon>
        <taxon>Helicina</taxon>
        <taxon>Helicoidea</taxon>
        <taxon>Geomitridae</taxon>
        <taxon>Candidula</taxon>
    </lineage>
</organism>
<reference evidence="12" key="1">
    <citation type="submission" date="2021-04" db="EMBL/GenBank/DDBJ databases">
        <authorList>
            <consortium name="Molecular Ecology Group"/>
        </authorList>
    </citation>
    <scope>NUCLEOTIDE SEQUENCE</scope>
</reference>
<evidence type="ECO:0000256" key="6">
    <source>
        <dbReference type="ARBA" id="ARBA00023017"/>
    </source>
</evidence>
<keyword evidence="8" id="KW-0206">Cytoskeleton</keyword>
<dbReference type="EMBL" id="CAJHNH020000491">
    <property type="protein sequence ID" value="CAG5118024.1"/>
    <property type="molecule type" value="Genomic_DNA"/>
</dbReference>
<dbReference type="GO" id="GO:0030286">
    <property type="term" value="C:dynein complex"/>
    <property type="evidence" value="ECO:0007669"/>
    <property type="project" value="UniProtKB-KW"/>
</dbReference>
<evidence type="ECO:0000256" key="4">
    <source>
        <dbReference type="ARBA" id="ARBA00022701"/>
    </source>
</evidence>
<keyword evidence="3" id="KW-0433">Leucine-rich repeat</keyword>
<dbReference type="FunFam" id="3.80.10.10:FF:000049">
    <property type="entry name" value="Dynein light chain 1"/>
    <property type="match status" value="1"/>
</dbReference>
<evidence type="ECO:0000256" key="9">
    <source>
        <dbReference type="ARBA" id="ARBA00023273"/>
    </source>
</evidence>
<comment type="subcellular location">
    <subcellularLocation>
        <location evidence="1">Cytoplasm</location>
        <location evidence="1">Cytoskeleton</location>
        <location evidence="1">Cilium axoneme</location>
    </subcellularLocation>
</comment>
<keyword evidence="9" id="KW-0966">Cell projection</keyword>
<gene>
    <name evidence="12" type="ORF">CUNI_LOCUS3582</name>
</gene>
<evidence type="ECO:0000256" key="5">
    <source>
        <dbReference type="ARBA" id="ARBA00022737"/>
    </source>
</evidence>
<keyword evidence="5" id="KW-0677">Repeat</keyword>
<dbReference type="Gene3D" id="3.80.10.10">
    <property type="entry name" value="Ribonuclease Inhibitor"/>
    <property type="match status" value="1"/>
</dbReference>
<evidence type="ECO:0000256" key="8">
    <source>
        <dbReference type="ARBA" id="ARBA00023212"/>
    </source>
</evidence>
<sequence length="187" mass="20587">MSKGMSIKDALKQFEDETGQKAKDAKIVKLIAKIPFIDKMDATLSQLESCEHLSLGTNKVEKIANLNGLKNLKVLALSRNALKTLQGIEVLGDTLVELWVSYNMIDKFKGITGMKKLKVLHMAHNRVSEMPEVGKLSSIASLEDLLLIGNPVEEAKSEEGIWFSAVKKQLKQLKKLDGVVLAGDVDD</sequence>
<dbReference type="InterPro" id="IPR032675">
    <property type="entry name" value="LRR_dom_sf"/>
</dbReference>
<comment type="similarity">
    <text evidence="10">Belongs to the dynein light chain LC1-type family.</text>
</comment>
<dbReference type="PANTHER" id="PTHR15454:SF73">
    <property type="entry name" value="DYNEIN AXONEMAL LIGHT CHAIN 1"/>
    <property type="match status" value="1"/>
</dbReference>
<evidence type="ECO:0000256" key="1">
    <source>
        <dbReference type="ARBA" id="ARBA00004430"/>
    </source>
</evidence>
<evidence type="ECO:0000256" key="11">
    <source>
        <dbReference type="ARBA" id="ARBA00049760"/>
    </source>
</evidence>
<protein>
    <recommendedName>
        <fullName evidence="11">Dynein axonemal light chain 1</fullName>
    </recommendedName>
</protein>
<proteinExistence type="inferred from homology"/>
<name>A0A8S3YMB4_9EUPU</name>
<dbReference type="InterPro" id="IPR001611">
    <property type="entry name" value="Leu-rich_rpt"/>
</dbReference>
<dbReference type="GO" id="GO:0005874">
    <property type="term" value="C:microtubule"/>
    <property type="evidence" value="ECO:0007669"/>
    <property type="project" value="UniProtKB-KW"/>
</dbReference>
<dbReference type="GO" id="GO:0043014">
    <property type="term" value="F:alpha-tubulin binding"/>
    <property type="evidence" value="ECO:0007669"/>
    <property type="project" value="TreeGrafter"/>
</dbReference>
<dbReference type="GO" id="GO:0036158">
    <property type="term" value="P:outer dynein arm assembly"/>
    <property type="evidence" value="ECO:0007669"/>
    <property type="project" value="TreeGrafter"/>
</dbReference>